<dbReference type="OMA" id="FLKHIVQ"/>
<dbReference type="GO" id="GO:0000395">
    <property type="term" value="P:mRNA 5'-splice site recognition"/>
    <property type="evidence" value="ECO:0007669"/>
    <property type="project" value="TreeGrafter"/>
</dbReference>
<evidence type="ECO:0000259" key="2">
    <source>
        <dbReference type="PROSITE" id="PS50128"/>
    </source>
</evidence>
<evidence type="ECO:0000313" key="4">
    <source>
        <dbReference type="Proteomes" id="UP000824469"/>
    </source>
</evidence>
<dbReference type="InterPro" id="IPR040397">
    <property type="entry name" value="SWAP"/>
</dbReference>
<reference evidence="3 4" key="1">
    <citation type="journal article" date="2021" name="Nat. Plants">
        <title>The Taxus genome provides insights into paclitaxel biosynthesis.</title>
        <authorList>
            <person name="Xiong X."/>
            <person name="Gou J."/>
            <person name="Liao Q."/>
            <person name="Li Y."/>
            <person name="Zhou Q."/>
            <person name="Bi G."/>
            <person name="Li C."/>
            <person name="Du R."/>
            <person name="Wang X."/>
            <person name="Sun T."/>
            <person name="Guo L."/>
            <person name="Liang H."/>
            <person name="Lu P."/>
            <person name="Wu Y."/>
            <person name="Zhang Z."/>
            <person name="Ro D.K."/>
            <person name="Shang Y."/>
            <person name="Huang S."/>
            <person name="Yan J."/>
        </authorList>
    </citation>
    <scope>NUCLEOTIDE SEQUENCE [LARGE SCALE GENOMIC DNA]</scope>
    <source>
        <strain evidence="3">Ta-2019</strain>
    </source>
</reference>
<accession>A0AA38FL52</accession>
<comment type="caution">
    <text evidence="3">The sequence shown here is derived from an EMBL/GenBank/DDBJ whole genome shotgun (WGS) entry which is preliminary data.</text>
</comment>
<gene>
    <name evidence="3" type="ORF">KI387_010195</name>
</gene>
<dbReference type="EMBL" id="JAHRHJ020000008">
    <property type="protein sequence ID" value="KAH9305791.1"/>
    <property type="molecule type" value="Genomic_DNA"/>
</dbReference>
<feature type="domain" description="SURP motif" evidence="2">
    <location>
        <begin position="151"/>
        <end position="193"/>
    </location>
</feature>
<evidence type="ECO:0000256" key="1">
    <source>
        <dbReference type="ARBA" id="ARBA00022664"/>
    </source>
</evidence>
<keyword evidence="1" id="KW-0507">mRNA processing</keyword>
<proteinExistence type="predicted"/>
<dbReference type="Proteomes" id="UP000824469">
    <property type="component" value="Unassembled WGS sequence"/>
</dbReference>
<evidence type="ECO:0000313" key="3">
    <source>
        <dbReference type="EMBL" id="KAH9305791.1"/>
    </source>
</evidence>
<dbReference type="InterPro" id="IPR000061">
    <property type="entry name" value="Surp"/>
</dbReference>
<dbReference type="Gene3D" id="1.10.10.790">
    <property type="entry name" value="Surp module"/>
    <property type="match status" value="1"/>
</dbReference>
<dbReference type="InterPro" id="IPR035967">
    <property type="entry name" value="SWAP/Surp_sf"/>
</dbReference>
<protein>
    <recommendedName>
        <fullName evidence="2">SURP motif domain-containing protein</fullName>
    </recommendedName>
</protein>
<feature type="non-terminal residue" evidence="3">
    <location>
        <position position="1"/>
    </location>
</feature>
<dbReference type="AlphaFoldDB" id="A0AA38FL52"/>
<name>A0AA38FL52_TAXCH</name>
<keyword evidence="4" id="KW-1185">Reference proteome</keyword>
<feature type="non-terminal residue" evidence="3">
    <location>
        <position position="253"/>
    </location>
</feature>
<organism evidence="3 4">
    <name type="scientific">Taxus chinensis</name>
    <name type="common">Chinese yew</name>
    <name type="synonym">Taxus wallichiana var. chinensis</name>
    <dbReference type="NCBI Taxonomy" id="29808"/>
    <lineage>
        <taxon>Eukaryota</taxon>
        <taxon>Viridiplantae</taxon>
        <taxon>Streptophyta</taxon>
        <taxon>Embryophyta</taxon>
        <taxon>Tracheophyta</taxon>
        <taxon>Spermatophyta</taxon>
        <taxon>Pinopsida</taxon>
        <taxon>Pinidae</taxon>
        <taxon>Conifers II</taxon>
        <taxon>Cupressales</taxon>
        <taxon>Taxaceae</taxon>
        <taxon>Taxus</taxon>
    </lineage>
</organism>
<dbReference type="PANTHER" id="PTHR13161">
    <property type="entry name" value="SPLICING FACTOR SUPPRESSOR OF WHITE APRICOT"/>
    <property type="match status" value="1"/>
</dbReference>
<dbReference type="Pfam" id="PF01805">
    <property type="entry name" value="Surp"/>
    <property type="match status" value="1"/>
</dbReference>
<dbReference type="SMART" id="SM00648">
    <property type="entry name" value="SWAP"/>
    <property type="match status" value="1"/>
</dbReference>
<dbReference type="SUPFAM" id="SSF109905">
    <property type="entry name" value="Surp module (SWAP domain)"/>
    <property type="match status" value="1"/>
</dbReference>
<dbReference type="PANTHER" id="PTHR13161:SF15">
    <property type="entry name" value="SPLICING FACTOR, SUPPRESSOR OF WHITE-APRICOT HOMOLOG"/>
    <property type="match status" value="1"/>
</dbReference>
<dbReference type="GO" id="GO:0003723">
    <property type="term" value="F:RNA binding"/>
    <property type="evidence" value="ECO:0007669"/>
    <property type="project" value="InterPro"/>
</dbReference>
<sequence length="253" mass="28085">FLVDHLEVLKVDKKSDSEQIAKSTTGEAISLLGSVYGTGDDEDEGTTHLFVLTKEGSLMQDYPVDNIAFSEDTCNLLENETYATPNHVSLVTDKKASILERSKCMSNDVLGAHTPNLTNLVKNDLLSVQTSDEKVKDITQILEPPLFLKHIVQKIAEFIVRNGKEFEGIIMNQDRSTGRFPFLLPFNQYHTYYLKVMEATQKGESYKDDAGAKKFSSPLDVRVNGVKIIKEPKWALLTGSVSRCSGGSFLACN</sequence>
<dbReference type="PROSITE" id="PS50128">
    <property type="entry name" value="SURP"/>
    <property type="match status" value="1"/>
</dbReference>